<keyword evidence="2" id="KW-0732">Signal</keyword>
<dbReference type="eggNOG" id="ENOG502SXN7">
    <property type="taxonomic scope" value="Eukaryota"/>
</dbReference>
<feature type="region of interest" description="Disordered" evidence="1">
    <location>
        <begin position="92"/>
        <end position="163"/>
    </location>
</feature>
<feature type="compositionally biased region" description="Low complexity" evidence="1">
    <location>
        <begin position="92"/>
        <end position="101"/>
    </location>
</feature>
<reference evidence="3 4" key="1">
    <citation type="journal article" date="2010" name="Genome Biol.">
        <title>A first genome assembly of the barley fungal pathogen Pyrenophora teres f. teres.</title>
        <authorList>
            <person name="Ellwood S.R."/>
            <person name="Liu Z."/>
            <person name="Syme R.A."/>
            <person name="Lai Z."/>
            <person name="Hane J.K."/>
            <person name="Keiper F."/>
            <person name="Moffat C.S."/>
            <person name="Oliver R.P."/>
            <person name="Friesen T.L."/>
        </authorList>
    </citation>
    <scope>NUCLEOTIDE SEQUENCE [LARGE SCALE GENOMIC DNA]</scope>
    <source>
        <strain evidence="3 4">0-1</strain>
    </source>
</reference>
<evidence type="ECO:0000256" key="2">
    <source>
        <dbReference type="SAM" id="SignalP"/>
    </source>
</evidence>
<name>E3RTW3_PYRTT</name>
<dbReference type="KEGG" id="pte:PTT_12477"/>
<keyword evidence="4" id="KW-1185">Reference proteome</keyword>
<proteinExistence type="predicted"/>
<evidence type="ECO:0000256" key="1">
    <source>
        <dbReference type="SAM" id="MobiDB-lite"/>
    </source>
</evidence>
<dbReference type="AlphaFoldDB" id="E3RTW3"/>
<feature type="signal peptide" evidence="2">
    <location>
        <begin position="1"/>
        <end position="22"/>
    </location>
</feature>
<evidence type="ECO:0000313" key="4">
    <source>
        <dbReference type="Proteomes" id="UP000001067"/>
    </source>
</evidence>
<dbReference type="EMBL" id="GL535045">
    <property type="protein sequence ID" value="EFQ90831.1"/>
    <property type="molecule type" value="Genomic_DNA"/>
</dbReference>
<dbReference type="HOGENOM" id="CLU_1627931_0_0_1"/>
<dbReference type="Proteomes" id="UP000001067">
    <property type="component" value="Unassembled WGS sequence"/>
</dbReference>
<evidence type="ECO:0000313" key="3">
    <source>
        <dbReference type="EMBL" id="EFQ90831.1"/>
    </source>
</evidence>
<dbReference type="STRING" id="861557.E3RTW3"/>
<dbReference type="OrthoDB" id="4500576at2759"/>
<accession>E3RTW3</accession>
<protein>
    <submittedName>
        <fullName evidence="3">Uncharacterized protein</fullName>
    </submittedName>
</protein>
<sequence length="163" mass="17697">MTHHFILTLISTLLPLLGSCQTVQDSWTAPTTPDGPTSLQSGAPFTIRWKSDLQEALKTYCTSGNVMKLDHWVTSFENDSYKFRLAAKSSSTTITNATSSSMPHPTNPPDQNAGEKTAHTTVQPPESPQLSEMVGDWQHEVGQQGQYPAEVAGSTPEHTAAEL</sequence>
<gene>
    <name evidence="3" type="ORF">PTT_12477</name>
</gene>
<feature type="chain" id="PRO_5003179415" evidence="2">
    <location>
        <begin position="23"/>
        <end position="163"/>
    </location>
</feature>
<organism evidence="4">
    <name type="scientific">Pyrenophora teres f. teres (strain 0-1)</name>
    <name type="common">Barley net blotch fungus</name>
    <name type="synonym">Drechslera teres f. teres</name>
    <dbReference type="NCBI Taxonomy" id="861557"/>
    <lineage>
        <taxon>Eukaryota</taxon>
        <taxon>Fungi</taxon>
        <taxon>Dikarya</taxon>
        <taxon>Ascomycota</taxon>
        <taxon>Pezizomycotina</taxon>
        <taxon>Dothideomycetes</taxon>
        <taxon>Pleosporomycetidae</taxon>
        <taxon>Pleosporales</taxon>
        <taxon>Pleosporineae</taxon>
        <taxon>Pleosporaceae</taxon>
        <taxon>Pyrenophora</taxon>
    </lineage>
</organism>
<feature type="compositionally biased region" description="Polar residues" evidence="1">
    <location>
        <begin position="119"/>
        <end position="130"/>
    </location>
</feature>